<dbReference type="AlphaFoldDB" id="A0A4R1N4F4"/>
<sequence>MPDFTTLWAEALPIPYHAVMALAALALGVVQLIAVKGTRAHRFMGYIWAVLMLGTSLTAVFIHEIRLWGLYSPIHLLIPVTLASLYLGIRAARQGDMRRHRSIMRSLFLLALVVTGGFTLLPGRAMHAVLFGG</sequence>
<protein>
    <submittedName>
        <fullName evidence="2">Putative membrane protein</fullName>
    </submittedName>
</protein>
<organism evidence="2 3">
    <name type="scientific">Shimia isoporae</name>
    <dbReference type="NCBI Taxonomy" id="647720"/>
    <lineage>
        <taxon>Bacteria</taxon>
        <taxon>Pseudomonadati</taxon>
        <taxon>Pseudomonadota</taxon>
        <taxon>Alphaproteobacteria</taxon>
        <taxon>Rhodobacterales</taxon>
        <taxon>Roseobacteraceae</taxon>
    </lineage>
</organism>
<name>A0A4R1N4F4_9RHOB</name>
<feature type="transmembrane region" description="Helical" evidence="1">
    <location>
        <begin position="68"/>
        <end position="87"/>
    </location>
</feature>
<dbReference type="EMBL" id="SMGR01000003">
    <property type="protein sequence ID" value="TCL00585.1"/>
    <property type="molecule type" value="Genomic_DNA"/>
</dbReference>
<feature type="transmembrane region" description="Helical" evidence="1">
    <location>
        <begin position="14"/>
        <end position="34"/>
    </location>
</feature>
<keyword evidence="3" id="KW-1185">Reference proteome</keyword>
<dbReference type="OrthoDB" id="9815686at2"/>
<dbReference type="Pfam" id="PF10067">
    <property type="entry name" value="DUF2306"/>
    <property type="match status" value="1"/>
</dbReference>
<keyword evidence="1" id="KW-0472">Membrane</keyword>
<gene>
    <name evidence="2" type="ORF">BXY66_3228</name>
</gene>
<accession>A0A4R1N4F4</accession>
<dbReference type="RefSeq" id="WP_132861352.1">
    <property type="nucleotide sequence ID" value="NZ_SMGR01000003.1"/>
</dbReference>
<proteinExistence type="predicted"/>
<evidence type="ECO:0000313" key="2">
    <source>
        <dbReference type="EMBL" id="TCL00585.1"/>
    </source>
</evidence>
<feature type="transmembrane region" description="Helical" evidence="1">
    <location>
        <begin position="43"/>
        <end position="62"/>
    </location>
</feature>
<keyword evidence="1" id="KW-1133">Transmembrane helix</keyword>
<feature type="transmembrane region" description="Helical" evidence="1">
    <location>
        <begin position="107"/>
        <end position="130"/>
    </location>
</feature>
<comment type="caution">
    <text evidence="2">The sequence shown here is derived from an EMBL/GenBank/DDBJ whole genome shotgun (WGS) entry which is preliminary data.</text>
</comment>
<dbReference type="InterPro" id="IPR018750">
    <property type="entry name" value="DUF2306_membrane"/>
</dbReference>
<keyword evidence="1" id="KW-0812">Transmembrane</keyword>
<evidence type="ECO:0000313" key="3">
    <source>
        <dbReference type="Proteomes" id="UP000295673"/>
    </source>
</evidence>
<reference evidence="2 3" key="1">
    <citation type="submission" date="2019-03" db="EMBL/GenBank/DDBJ databases">
        <title>Genomic Encyclopedia of Archaeal and Bacterial Type Strains, Phase II (KMG-II): from individual species to whole genera.</title>
        <authorList>
            <person name="Goeker M."/>
        </authorList>
    </citation>
    <scope>NUCLEOTIDE SEQUENCE [LARGE SCALE GENOMIC DNA]</scope>
    <source>
        <strain evidence="2 3">DSM 26433</strain>
    </source>
</reference>
<evidence type="ECO:0000256" key="1">
    <source>
        <dbReference type="SAM" id="Phobius"/>
    </source>
</evidence>
<dbReference type="Proteomes" id="UP000295673">
    <property type="component" value="Unassembled WGS sequence"/>
</dbReference>